<feature type="domain" description="CNA-B" evidence="9">
    <location>
        <begin position="802"/>
        <end position="884"/>
    </location>
</feature>
<dbReference type="GO" id="GO:0007155">
    <property type="term" value="P:cell adhesion"/>
    <property type="evidence" value="ECO:0007669"/>
    <property type="project" value="InterPro"/>
</dbReference>
<dbReference type="Gene3D" id="2.60.40.740">
    <property type="match status" value="1"/>
</dbReference>
<dbReference type="InterPro" id="IPR041171">
    <property type="entry name" value="SDR_Ig"/>
</dbReference>
<evidence type="ECO:0000256" key="7">
    <source>
        <dbReference type="SAM" id="Phobius"/>
    </source>
</evidence>
<dbReference type="Pfam" id="PF05737">
    <property type="entry name" value="Collagen_bind"/>
    <property type="match status" value="1"/>
</dbReference>
<evidence type="ECO:0000256" key="5">
    <source>
        <dbReference type="ARBA" id="ARBA00023088"/>
    </source>
</evidence>
<dbReference type="NCBIfam" id="TIGR01167">
    <property type="entry name" value="LPXTG_anchor"/>
    <property type="match status" value="1"/>
</dbReference>
<evidence type="ECO:0000256" key="6">
    <source>
        <dbReference type="SAM" id="MobiDB-lite"/>
    </source>
</evidence>
<reference evidence="11 12" key="1">
    <citation type="journal article" date="2015" name="Genome Announc.">
        <title>Expanding the biotechnology potential of lactobacilli through comparative genomics of 213 strains and associated genera.</title>
        <authorList>
            <person name="Sun Z."/>
            <person name="Harris H.M."/>
            <person name="McCann A."/>
            <person name="Guo C."/>
            <person name="Argimon S."/>
            <person name="Zhang W."/>
            <person name="Yang X."/>
            <person name="Jeffery I.B."/>
            <person name="Cooney J.C."/>
            <person name="Kagawa T.F."/>
            <person name="Liu W."/>
            <person name="Song Y."/>
            <person name="Salvetti E."/>
            <person name="Wrobel A."/>
            <person name="Rasinkangas P."/>
            <person name="Parkhill J."/>
            <person name="Rea M.C."/>
            <person name="O'Sullivan O."/>
            <person name="Ritari J."/>
            <person name="Douillard F.P."/>
            <person name="Paul Ross R."/>
            <person name="Yang R."/>
            <person name="Briner A.E."/>
            <person name="Felis G.E."/>
            <person name="de Vos W.M."/>
            <person name="Barrangou R."/>
            <person name="Klaenhammer T.R."/>
            <person name="Caufield P.W."/>
            <person name="Cui Y."/>
            <person name="Zhang H."/>
            <person name="O'Toole P.W."/>
        </authorList>
    </citation>
    <scope>NUCLEOTIDE SEQUENCE [LARGE SCALE GENOMIC DNA]</scope>
    <source>
        <strain evidence="11 12">DSM 20335</strain>
    </source>
</reference>
<feature type="domain" description="SDR-like Ig" evidence="10">
    <location>
        <begin position="82"/>
        <end position="178"/>
    </location>
</feature>
<feature type="domain" description="CNA-B" evidence="9">
    <location>
        <begin position="349"/>
        <end position="432"/>
    </location>
</feature>
<evidence type="ECO:0000259" key="10">
    <source>
        <dbReference type="Pfam" id="PF17961"/>
    </source>
</evidence>
<keyword evidence="7" id="KW-0812">Transmembrane</keyword>
<dbReference type="AlphaFoldDB" id="A0A0R2BH99"/>
<keyword evidence="2" id="KW-0134">Cell wall</keyword>
<keyword evidence="5" id="KW-0572">Peptidoglycan-anchor</keyword>
<evidence type="ECO:0000313" key="12">
    <source>
        <dbReference type="Proteomes" id="UP000051813"/>
    </source>
</evidence>
<keyword evidence="7" id="KW-0472">Membrane</keyword>
<dbReference type="InterPro" id="IPR008456">
    <property type="entry name" value="Collagen-bd_dom"/>
</dbReference>
<organism evidence="11 12">
    <name type="scientific">Lapidilactobacillus dextrinicus DSM 20335</name>
    <dbReference type="NCBI Taxonomy" id="1423738"/>
    <lineage>
        <taxon>Bacteria</taxon>
        <taxon>Bacillati</taxon>
        <taxon>Bacillota</taxon>
        <taxon>Bacilli</taxon>
        <taxon>Lactobacillales</taxon>
        <taxon>Lactobacillaceae</taxon>
        <taxon>Lapidilactobacillus</taxon>
    </lineage>
</organism>
<keyword evidence="3" id="KW-0964">Secreted</keyword>
<evidence type="ECO:0000256" key="2">
    <source>
        <dbReference type="ARBA" id="ARBA00022512"/>
    </source>
</evidence>
<feature type="region of interest" description="Disordered" evidence="6">
    <location>
        <begin position="1"/>
        <end position="74"/>
    </location>
</feature>
<dbReference type="STRING" id="1423738.FC84_GL000025"/>
<feature type="compositionally biased region" description="Polar residues" evidence="6">
    <location>
        <begin position="28"/>
        <end position="41"/>
    </location>
</feature>
<feature type="region of interest" description="Disordered" evidence="6">
    <location>
        <begin position="796"/>
        <end position="817"/>
    </location>
</feature>
<feature type="domain" description="CNA-B" evidence="9">
    <location>
        <begin position="440"/>
        <end position="524"/>
    </location>
</feature>
<dbReference type="CDD" id="cd00222">
    <property type="entry name" value="CollagenBindB"/>
    <property type="match status" value="6"/>
</dbReference>
<evidence type="ECO:0000256" key="1">
    <source>
        <dbReference type="ARBA" id="ARBA00004168"/>
    </source>
</evidence>
<dbReference type="GO" id="GO:0005518">
    <property type="term" value="F:collagen binding"/>
    <property type="evidence" value="ECO:0007669"/>
    <property type="project" value="InterPro"/>
</dbReference>
<dbReference type="EMBL" id="AYYK01000008">
    <property type="protein sequence ID" value="KRM78872.1"/>
    <property type="molecule type" value="Genomic_DNA"/>
</dbReference>
<keyword evidence="12" id="KW-1185">Reference proteome</keyword>
<feature type="domain" description="Collagen binding" evidence="8">
    <location>
        <begin position="204"/>
        <end position="328"/>
    </location>
</feature>
<feature type="domain" description="CNA-B" evidence="9">
    <location>
        <begin position="622"/>
        <end position="704"/>
    </location>
</feature>
<dbReference type="InterPro" id="IPR011252">
    <property type="entry name" value="Fibrogen-bd_dom1"/>
</dbReference>
<dbReference type="Gene3D" id="2.60.40.1280">
    <property type="match status" value="1"/>
</dbReference>
<gene>
    <name evidence="11" type="ORF">FC84_GL000025</name>
</gene>
<dbReference type="Pfam" id="PF05738">
    <property type="entry name" value="Cna_B"/>
    <property type="match status" value="6"/>
</dbReference>
<dbReference type="SUPFAM" id="SSF49478">
    <property type="entry name" value="Cna protein B-type domain"/>
    <property type="match status" value="6"/>
</dbReference>
<keyword evidence="4" id="KW-0732">Signal</keyword>
<dbReference type="SUPFAM" id="SSF49401">
    <property type="entry name" value="Bacterial adhesins"/>
    <property type="match status" value="2"/>
</dbReference>
<dbReference type="Pfam" id="PF17961">
    <property type="entry name" value="Big_8"/>
    <property type="match status" value="1"/>
</dbReference>
<evidence type="ECO:0008006" key="13">
    <source>
        <dbReference type="Google" id="ProtNLM"/>
    </source>
</evidence>
<dbReference type="InterPro" id="IPR008454">
    <property type="entry name" value="Collagen-bd_Cna-like_B-typ_dom"/>
</dbReference>
<dbReference type="Proteomes" id="UP000051813">
    <property type="component" value="Unassembled WGS sequence"/>
</dbReference>
<feature type="compositionally biased region" description="Basic and acidic residues" evidence="6">
    <location>
        <begin position="42"/>
        <end position="57"/>
    </location>
</feature>
<feature type="compositionally biased region" description="Low complexity" evidence="6">
    <location>
        <begin position="1"/>
        <end position="27"/>
    </location>
</feature>
<feature type="transmembrane region" description="Helical" evidence="7">
    <location>
        <begin position="936"/>
        <end position="954"/>
    </location>
</feature>
<dbReference type="Gene3D" id="2.60.40.1140">
    <property type="entry name" value="Collagen-binding surface protein Cna, B-type domain"/>
    <property type="match status" value="6"/>
</dbReference>
<feature type="compositionally biased region" description="Polar residues" evidence="6">
    <location>
        <begin position="60"/>
        <end position="74"/>
    </location>
</feature>
<sequence length="962" mass="104444">MSSSSALSSIVEEQSAATTSSANSGTSQVSAANSSSTQTDTNTKEQARAPSTRKEITDGITGTQLLDKNGDPITNGTTIGMYDPLTAEWEFSIDPSSVDAGDTMTVNIPNALNDALHLTNGTEFDVKDKAGNVIGHAVAKDGKVTITFSDYVDQTTNPITGNFNVSLSWDTSQITGKQEVPVTWENGSQTIVTVDPGNGPSTDEKLYKWGWYDSQDPSIIHWRVRVNYARTQINNAVYTDTLGANQTLVSGSVSAVHVVYNADGSTYTQGAVYPSSAVTESDSGFTVNLGDINDTIIIDYQTKITDGGAAGTYANSGKLTGTNIDDVTVDVYSPSFTGSGTGATTTNVIGTKTWDDQDNQDGSRPASVTVHLYANDVDTGKYAVVNADANWKYSFNDLAIYDDNGAAIIYSVVEDPVGGYESEINGYNITNKYTPETTSVKGTKTWSDQDNKYNTRPSTITVDLLADGEVVDSKEVTVDADGNWNYEFTGLPKNKDGKEITYTVKEEKVNGYTSTVDGNNIKNTLETTSIKGTKTWDDKDNQDGKRPTSITVSVYNGDEKVASKEVTADADGNWNYEFTDLPKLDSKGNEIKYTVKEENVADGYTSTVDGNNIKNTLETTSIKGTKTWDDKDNQDGKRPTSIKINLLANGKVVATKEVTAEENWQYSFTDLPKYADGQEIVYTVSEDAVPDYSTTINGFDITNSYTPGATSITGTKTWDDKDNQDGLRPSSIKVNLLANGKVIATKEVTAKENWQYSFTNLPEYENGKKITYTVEEEKVEGYETVVNGTNITNKHTPATTSITGTKTWDDNNNAGHTRPTSITVELYSDGIKTETTKADESTGWKYSFTNLPKYNNGKEIVYMTKEISVDGYTTTQNGYDFTNTLITKTPVVPVLPITPSTPDKPTITDNTKPKDEGSIISTINKKLPQTGEARNTLALVGILLLMMVLAVLVWHHRSVKEG</sequence>
<evidence type="ECO:0000313" key="11">
    <source>
        <dbReference type="EMBL" id="KRM78872.1"/>
    </source>
</evidence>
<proteinExistence type="predicted"/>
<feature type="domain" description="CNA-B" evidence="9">
    <location>
        <begin position="712"/>
        <end position="794"/>
    </location>
</feature>
<feature type="domain" description="CNA-B" evidence="9">
    <location>
        <begin position="530"/>
        <end position="616"/>
    </location>
</feature>
<dbReference type="PATRIC" id="fig|1423738.3.peg.25"/>
<evidence type="ECO:0000259" key="9">
    <source>
        <dbReference type="Pfam" id="PF05738"/>
    </source>
</evidence>
<name>A0A0R2BH99_9LACO</name>
<dbReference type="InterPro" id="IPR008966">
    <property type="entry name" value="Adhesion_dom_sf"/>
</dbReference>
<evidence type="ECO:0000256" key="3">
    <source>
        <dbReference type="ARBA" id="ARBA00022525"/>
    </source>
</evidence>
<keyword evidence="7" id="KW-1133">Transmembrane helix</keyword>
<comment type="caution">
    <text evidence="11">The sequence shown here is derived from an EMBL/GenBank/DDBJ whole genome shotgun (WGS) entry which is preliminary data.</text>
</comment>
<evidence type="ECO:0000256" key="4">
    <source>
        <dbReference type="ARBA" id="ARBA00022729"/>
    </source>
</evidence>
<accession>A0A0R2BH99</accession>
<evidence type="ECO:0000259" key="8">
    <source>
        <dbReference type="Pfam" id="PF05737"/>
    </source>
</evidence>
<comment type="subcellular location">
    <subcellularLocation>
        <location evidence="1">Secreted</location>
        <location evidence="1">Cell wall</location>
        <topology evidence="1">Peptidoglycan-anchor</topology>
    </subcellularLocation>
</comment>
<protein>
    <recommendedName>
        <fullName evidence="13">Collagen adhesin</fullName>
    </recommendedName>
</protein>